<dbReference type="Proteomes" id="UP001451303">
    <property type="component" value="Unassembled WGS sequence"/>
</dbReference>
<reference evidence="3 4" key="1">
    <citation type="submission" date="2023-09" db="EMBL/GenBank/DDBJ databases">
        <title>Multi-omics analysis of a traditional fermented food reveals byproduct-associated fungal strains for waste-to-food upcycling.</title>
        <authorList>
            <consortium name="Lawrence Berkeley National Laboratory"/>
            <person name="Rekdal V.M."/>
            <person name="Villalobos-Escobedo J.M."/>
            <person name="Rodriguez-Valeron N."/>
            <person name="Garcia M.O."/>
            <person name="Vasquez D.P."/>
            <person name="Damayanti I."/>
            <person name="Sorensen P.M."/>
            <person name="Baidoo E.E."/>
            <person name="De Carvalho A.C."/>
            <person name="Riley R."/>
            <person name="Lipzen A."/>
            <person name="He G."/>
            <person name="Yan M."/>
            <person name="Haridas S."/>
            <person name="Daum C."/>
            <person name="Yoshinaga Y."/>
            <person name="Ng V."/>
            <person name="Grigoriev I.V."/>
            <person name="Munk R."/>
            <person name="Nuraida L."/>
            <person name="Wijaya C.H."/>
            <person name="Morales P.-C."/>
            <person name="Keasling J.D."/>
        </authorList>
    </citation>
    <scope>NUCLEOTIDE SEQUENCE [LARGE SCALE GENOMIC DNA]</scope>
    <source>
        <strain evidence="3 4">FGSC 2613</strain>
    </source>
</reference>
<feature type="domain" description="C2H2-type" evidence="2">
    <location>
        <begin position="184"/>
        <end position="208"/>
    </location>
</feature>
<dbReference type="SMART" id="SM00355">
    <property type="entry name" value="ZnF_C2H2"/>
    <property type="match status" value="2"/>
</dbReference>
<proteinExistence type="predicted"/>
<feature type="domain" description="C2H2-type" evidence="2">
    <location>
        <begin position="226"/>
        <end position="257"/>
    </location>
</feature>
<feature type="region of interest" description="Disordered" evidence="1">
    <location>
        <begin position="1"/>
        <end position="21"/>
    </location>
</feature>
<dbReference type="Gene3D" id="3.30.160.60">
    <property type="entry name" value="Classic Zinc Finger"/>
    <property type="match status" value="1"/>
</dbReference>
<dbReference type="InterPro" id="IPR013087">
    <property type="entry name" value="Znf_C2H2_type"/>
</dbReference>
<keyword evidence="4" id="KW-1185">Reference proteome</keyword>
<dbReference type="InterPro" id="IPR036236">
    <property type="entry name" value="Znf_C2H2_sf"/>
</dbReference>
<evidence type="ECO:0000313" key="4">
    <source>
        <dbReference type="Proteomes" id="UP001451303"/>
    </source>
</evidence>
<dbReference type="EMBL" id="JAVLET010000009">
    <property type="protein sequence ID" value="KAL0467447.1"/>
    <property type="molecule type" value="Genomic_DNA"/>
</dbReference>
<feature type="compositionally biased region" description="Low complexity" evidence="1">
    <location>
        <begin position="146"/>
        <end position="157"/>
    </location>
</feature>
<name>A0ABR3D463_NEUIN</name>
<evidence type="ECO:0000256" key="1">
    <source>
        <dbReference type="SAM" id="MobiDB-lite"/>
    </source>
</evidence>
<protein>
    <recommendedName>
        <fullName evidence="2">C2H2-type domain-containing protein</fullName>
    </recommendedName>
</protein>
<evidence type="ECO:0000259" key="2">
    <source>
        <dbReference type="SMART" id="SM00355"/>
    </source>
</evidence>
<gene>
    <name evidence="3" type="ORF">QR685DRAFT_359695</name>
</gene>
<comment type="caution">
    <text evidence="3">The sequence shown here is derived from an EMBL/GenBank/DDBJ whole genome shotgun (WGS) entry which is preliminary data.</text>
</comment>
<dbReference type="SUPFAM" id="SSF57667">
    <property type="entry name" value="beta-beta-alpha zinc fingers"/>
    <property type="match status" value="1"/>
</dbReference>
<feature type="region of interest" description="Disordered" evidence="1">
    <location>
        <begin position="195"/>
        <end position="219"/>
    </location>
</feature>
<accession>A0ABR3D463</accession>
<evidence type="ECO:0000313" key="3">
    <source>
        <dbReference type="EMBL" id="KAL0467447.1"/>
    </source>
</evidence>
<feature type="region of interest" description="Disordered" evidence="1">
    <location>
        <begin position="143"/>
        <end position="180"/>
    </location>
</feature>
<sequence length="263" mass="28683">MDSHHFDLYHPLPVTDNDNSNVNDPLLGLADDGYYSTSETWPNDSAQPHESTNQELDITSSYPIANFYTYPEPPPLEGLSAPGYGWPQPFPPTTGHSQGLQGEGVMQSSFEGMDILNVMPALNTIHHDNPISFMSLGLPTVRVPESSSSDFDSMPSSTQNSASGTPPPPDNEGRSPNTRGTARFYCADCDTSSKTKRDHERHLTTKKHQKKTGDGSGSESGAVLGFHCLAQDCEYAREGGKTFTRKDNLMRHIGTAHLIRSTA</sequence>
<organism evidence="3 4">
    <name type="scientific">Neurospora intermedia</name>
    <dbReference type="NCBI Taxonomy" id="5142"/>
    <lineage>
        <taxon>Eukaryota</taxon>
        <taxon>Fungi</taxon>
        <taxon>Dikarya</taxon>
        <taxon>Ascomycota</taxon>
        <taxon>Pezizomycotina</taxon>
        <taxon>Sordariomycetes</taxon>
        <taxon>Sordariomycetidae</taxon>
        <taxon>Sordariales</taxon>
        <taxon>Sordariaceae</taxon>
        <taxon>Neurospora</taxon>
    </lineage>
</organism>